<dbReference type="Gene3D" id="3.40.710.10">
    <property type="entry name" value="DD-peptidase/beta-lactamase superfamily"/>
    <property type="match status" value="1"/>
</dbReference>
<evidence type="ECO:0000313" key="4">
    <source>
        <dbReference type="Proteomes" id="UP001271007"/>
    </source>
</evidence>
<organism evidence="3 4">
    <name type="scientific">Extremus antarcticus</name>
    <dbReference type="NCBI Taxonomy" id="702011"/>
    <lineage>
        <taxon>Eukaryota</taxon>
        <taxon>Fungi</taxon>
        <taxon>Dikarya</taxon>
        <taxon>Ascomycota</taxon>
        <taxon>Pezizomycotina</taxon>
        <taxon>Dothideomycetes</taxon>
        <taxon>Dothideomycetidae</taxon>
        <taxon>Mycosphaerellales</taxon>
        <taxon>Extremaceae</taxon>
        <taxon>Extremus</taxon>
    </lineage>
</organism>
<protein>
    <recommendedName>
        <fullName evidence="5">Beta-lactamase-related domain-containing protein</fullName>
    </recommendedName>
</protein>
<dbReference type="AlphaFoldDB" id="A0AAJ0GAZ7"/>
<dbReference type="InterPro" id="IPR001466">
    <property type="entry name" value="Beta-lactam-related"/>
</dbReference>
<evidence type="ECO:0000259" key="1">
    <source>
        <dbReference type="Pfam" id="PF00144"/>
    </source>
</evidence>
<dbReference type="PANTHER" id="PTHR22935:SF97">
    <property type="entry name" value="BETA-LACTAMASE-RELATED DOMAIN-CONTAINING PROTEIN"/>
    <property type="match status" value="1"/>
</dbReference>
<sequence length="398" mass="42258">MDKRVTDILPELIGNAGKNELTYILWEDITVGALMSHMAGTGGVPFQSATCGCTTTNCDESKTDECIQKFMKIMCDQKHPTEPPFQAALYSDAGYTMVGRVLERLTGVLYGEALQNNLATPLGLNSTTTVPPQDSDSLNALILQGDSITWNIGNQVSAPSGGVYGDGADLRALGLSILNHELLSPETTPKAGGNGDYTAVIALSPDHGLGYSVLVAGATASSDRWSLRATVGEVFVTAAEHAGLENAATNFPGTFVEESSEGTNITLTVTDGDPGMGIKSFYVGGQDYLTNVTVPIEFPEESHANYTVRLYPSGLTKDVANGVTTMQYRAAGQIVGRPRAAVEGVVGMFDDACITWMGQAFYSGYNGVAIDEFVLRVKDGRVESVSWPILPVTMQRAT</sequence>
<reference evidence="3" key="1">
    <citation type="submission" date="2023-04" db="EMBL/GenBank/DDBJ databases">
        <title>Black Yeasts Isolated from many extreme environments.</title>
        <authorList>
            <person name="Coleine C."/>
            <person name="Stajich J.E."/>
            <person name="Selbmann L."/>
        </authorList>
    </citation>
    <scope>NUCLEOTIDE SEQUENCE</scope>
    <source>
        <strain evidence="3">CCFEE 5312</strain>
    </source>
</reference>
<comment type="caution">
    <text evidence="3">The sequence shown here is derived from an EMBL/GenBank/DDBJ whole genome shotgun (WGS) entry which is preliminary data.</text>
</comment>
<name>A0AAJ0GAZ7_9PEZI</name>
<evidence type="ECO:0008006" key="5">
    <source>
        <dbReference type="Google" id="ProtNLM"/>
    </source>
</evidence>
<dbReference type="Pfam" id="PF00144">
    <property type="entry name" value="Beta-lactamase"/>
    <property type="match status" value="1"/>
</dbReference>
<feature type="domain" description="Beta-lactamase-like ARB-00930-like C-terminal" evidence="2">
    <location>
        <begin position="245"/>
        <end position="397"/>
    </location>
</feature>
<feature type="domain" description="Beta-lactamase-related" evidence="1">
    <location>
        <begin position="2"/>
        <end position="243"/>
    </location>
</feature>
<evidence type="ECO:0000259" key="2">
    <source>
        <dbReference type="Pfam" id="PF26335"/>
    </source>
</evidence>
<dbReference type="Pfam" id="PF26335">
    <property type="entry name" value="ARB_00930_C"/>
    <property type="match status" value="1"/>
</dbReference>
<keyword evidence="4" id="KW-1185">Reference proteome</keyword>
<dbReference type="InterPro" id="IPR051478">
    <property type="entry name" value="Beta-lactamase-like_AB/R"/>
</dbReference>
<evidence type="ECO:0000313" key="3">
    <source>
        <dbReference type="EMBL" id="KAK3051357.1"/>
    </source>
</evidence>
<gene>
    <name evidence="3" type="ORF">LTR09_007380</name>
</gene>
<dbReference type="Proteomes" id="UP001271007">
    <property type="component" value="Unassembled WGS sequence"/>
</dbReference>
<dbReference type="InterPro" id="IPR012338">
    <property type="entry name" value="Beta-lactam/transpept-like"/>
</dbReference>
<dbReference type="PANTHER" id="PTHR22935">
    <property type="entry name" value="PENICILLIN-BINDING PROTEIN"/>
    <property type="match status" value="1"/>
</dbReference>
<dbReference type="EMBL" id="JAWDJX010000026">
    <property type="protein sequence ID" value="KAK3051357.1"/>
    <property type="molecule type" value="Genomic_DNA"/>
</dbReference>
<dbReference type="SUPFAM" id="SSF56601">
    <property type="entry name" value="beta-lactamase/transpeptidase-like"/>
    <property type="match status" value="1"/>
</dbReference>
<dbReference type="InterPro" id="IPR058664">
    <property type="entry name" value="ARB_00930-like_C"/>
</dbReference>
<proteinExistence type="predicted"/>
<accession>A0AAJ0GAZ7</accession>